<proteinExistence type="predicted"/>
<keyword evidence="3" id="KW-1185">Reference proteome</keyword>
<evidence type="ECO:0000313" key="2">
    <source>
        <dbReference type="EMBL" id="KXH60063.1"/>
    </source>
</evidence>
<sequence>MTKQSFAFSASLSGRTPSSFQAMPLPIFGSGAEVVALTERVIQAVRLFLKDCYDAFTQIDSVKEQIRRARQANERFMSYIVVEALNPEHWKEITDVVNKCEQWFKSISLDLERYTASMNSFSRVKWASSWKSKTEGDMLELETHLSRSKDLRLDALGACLQRIHKSIQEMRGEAITEKEAFQTMKPSYNAETKINGPASSTPLPRPTARSENTGTIPYPFSAPNKGSNAAQQTGFQPGVPLGASSQEPRFDNAFNSAVPQIRQPYLQPWPSPSAVSPGLGPGPNNLTAQVGPRERVASLTAQVPHQNYKPHPTSSGHANATHGAGTNEIDLQRYLKLPKKSCNRMAFDPFGNETLESKQRRADLAARKKAYSTPVTLKGNLRQQVPHPMQTASTPVPKNPFENRRAGPKYPIVPPSVYTEAGIVPPGKGLAPYPSDAVQPEKKPSKSPERSFTFYRNNIYGQSVPITVQGSESDFRTRLGLPVNSRLPLGTLLSSMDIFIS</sequence>
<dbReference type="Proteomes" id="UP000070054">
    <property type="component" value="Unassembled WGS sequence"/>
</dbReference>
<feature type="region of interest" description="Disordered" evidence="1">
    <location>
        <begin position="188"/>
        <end position="213"/>
    </location>
</feature>
<feature type="region of interest" description="Disordered" evidence="1">
    <location>
        <begin position="430"/>
        <end position="450"/>
    </location>
</feature>
<gene>
    <name evidence="2" type="ORF">CNYM01_07858</name>
</gene>
<dbReference type="AlphaFoldDB" id="A0A135UI28"/>
<reference evidence="2 3" key="1">
    <citation type="submission" date="2014-02" db="EMBL/GenBank/DDBJ databases">
        <title>The genome sequence of Colletotrichum nymphaeae SA-01.</title>
        <authorList>
            <person name="Baroncelli R."/>
            <person name="Thon M.R."/>
        </authorList>
    </citation>
    <scope>NUCLEOTIDE SEQUENCE [LARGE SCALE GENOMIC DNA]</scope>
    <source>
        <strain evidence="2 3">SA-01</strain>
    </source>
</reference>
<name>A0A135UI28_9PEZI</name>
<protein>
    <submittedName>
        <fullName evidence="2">Uncharacterized protein</fullName>
    </submittedName>
</protein>
<feature type="compositionally biased region" description="Polar residues" evidence="1">
    <location>
        <begin position="188"/>
        <end position="202"/>
    </location>
</feature>
<organism evidence="2 3">
    <name type="scientific">Colletotrichum nymphaeae SA-01</name>
    <dbReference type="NCBI Taxonomy" id="1460502"/>
    <lineage>
        <taxon>Eukaryota</taxon>
        <taxon>Fungi</taxon>
        <taxon>Dikarya</taxon>
        <taxon>Ascomycota</taxon>
        <taxon>Pezizomycotina</taxon>
        <taxon>Sordariomycetes</taxon>
        <taxon>Hypocreomycetidae</taxon>
        <taxon>Glomerellales</taxon>
        <taxon>Glomerellaceae</taxon>
        <taxon>Colletotrichum</taxon>
        <taxon>Colletotrichum acutatum species complex</taxon>
    </lineage>
</organism>
<dbReference type="EMBL" id="JEMN01000557">
    <property type="protein sequence ID" value="KXH60063.1"/>
    <property type="molecule type" value="Genomic_DNA"/>
</dbReference>
<evidence type="ECO:0000313" key="3">
    <source>
        <dbReference type="Proteomes" id="UP000070054"/>
    </source>
</evidence>
<evidence type="ECO:0000256" key="1">
    <source>
        <dbReference type="SAM" id="MobiDB-lite"/>
    </source>
</evidence>
<feature type="compositionally biased region" description="Basic and acidic residues" evidence="1">
    <location>
        <begin position="439"/>
        <end position="449"/>
    </location>
</feature>
<comment type="caution">
    <text evidence="2">The sequence shown here is derived from an EMBL/GenBank/DDBJ whole genome shotgun (WGS) entry which is preliminary data.</text>
</comment>
<accession>A0A135UI28</accession>